<protein>
    <submittedName>
        <fullName evidence="1">Uncharacterized protein</fullName>
    </submittedName>
</protein>
<reference evidence="1 2" key="1">
    <citation type="journal article" date="2014" name="PLoS ONE">
        <title>Genome Sequence of Candidatus Nitrososphaera evergladensis from Group I.1b Enriched from Everglades Soil Reveals Novel Genomic Features of the Ammonia-Oxidizing Archaea.</title>
        <authorList>
            <person name="Zhalnina K.V."/>
            <person name="Dias R."/>
            <person name="Leonard M.T."/>
            <person name="Dorr de Quadros P."/>
            <person name="Camargo F.A."/>
            <person name="Drew J.C."/>
            <person name="Farmerie W.G."/>
            <person name="Daroub S.H."/>
            <person name="Triplett E.W."/>
        </authorList>
    </citation>
    <scope>NUCLEOTIDE SEQUENCE [LARGE SCALE GENOMIC DNA]</scope>
    <source>
        <strain evidence="1 2">SR1</strain>
    </source>
</reference>
<sequence length="47" mass="5886">MYYFCTSQNFLIRSDIDVKIMLYSVMEYLHYRLSKMLIRRFYNKFSG</sequence>
<gene>
    <name evidence="1" type="ORF">NTE_03473</name>
</gene>
<accession>A0A075MV18</accession>
<keyword evidence="2" id="KW-1185">Reference proteome</keyword>
<organism evidence="1 2">
    <name type="scientific">Candidatus Nitrososphaera evergladensis SR1</name>
    <dbReference type="NCBI Taxonomy" id="1459636"/>
    <lineage>
        <taxon>Archaea</taxon>
        <taxon>Nitrososphaerota</taxon>
        <taxon>Nitrososphaeria</taxon>
        <taxon>Nitrososphaerales</taxon>
        <taxon>Nitrososphaeraceae</taxon>
        <taxon>Nitrososphaera</taxon>
    </lineage>
</organism>
<proteinExistence type="predicted"/>
<name>A0A075MV18_9ARCH</name>
<dbReference type="Proteomes" id="UP000028194">
    <property type="component" value="Chromosome"/>
</dbReference>
<dbReference type="AlphaFoldDB" id="A0A075MV18"/>
<evidence type="ECO:0000313" key="2">
    <source>
        <dbReference type="Proteomes" id="UP000028194"/>
    </source>
</evidence>
<dbReference type="HOGENOM" id="CLU_3162931_0_0_2"/>
<evidence type="ECO:0000313" key="1">
    <source>
        <dbReference type="EMBL" id="AIF85501.1"/>
    </source>
</evidence>
<dbReference type="EMBL" id="CP007174">
    <property type="protein sequence ID" value="AIF85501.1"/>
    <property type="molecule type" value="Genomic_DNA"/>
</dbReference>
<dbReference type="KEGG" id="nev:NTE_03473"/>